<sequence>MNSQDKPFFTMSFLAWVDAIERLDTLLLEFRHLQINICHSLRESSLYAPLREEEKYIWGKCPDLKNNDEEIIIDWVELFKKPDFSLADIRQLAHFWCPKYPSFRGNKVQTGDNHNCPNKLESVTPRDPFWKEYDKITHRLNDIRQNGEWSNDLRRHYYNLCSSQIIKRNILRDKLALCWWGYKAFGLYSSKLPFDKGSISHFLMVRSAVVARARRYVTNLGDLQAQLEKSMDMSLQDNPRPMLGRRREQGIYTAFLSESARDIGNQIVDFLEKIGAPQRGERFGAAKSRAPIVMHRWAHSYTSSCHVFEDEIKTRPSTSSVPNEPKRENKTDLLQNIHFINSSFWLPEQPSLQPIIAHEVAHNAIYERYGYLDSRSLKEPKDRFGSLIQQLHFSMERSGLSREDPRVDKKHLPDYIIREITADILAASSKGTAYLVAMFYEILASGIEVLFHAPIDRFDLDAAKYLKESNPRHDLEKKWYLRLRVVCTWVRKTKASDCCSLTNTVIDGIESIANYLVEHIGRIASHGRYSEIYRYWILLADRLCEIVEDSDAAKEAKKINQEISPEHFRKNENLIRKYPQHMEPLNEEIREFLINCWIEEKKSDDRFLHELFKSHTFKDYLKYLSNCRDKSFLFDQSVNAFIETLSMEEKEAFEELKNGGSLEKFKPINRDKITKPFVIAFLSNFYFDKYISNNCSTTLSKPSSSQLQKLNLFTHIHDIPWQCSISRALDFINKDFLSNDNIEHRNTDWISRMHNSMPLGREIYSVGLEFYLWHYRTASDRLTTTLRAIKHIQASDSKEFDAGEIVSKIETWKTAGAEDRQKIDNLISACEIFTETKYNADKKSEVLSQIQEIGALSLISFEVSRKKQSDRFIQKRILGKLQGYKLEQLSEILQKSPPNSVFFPLSQYLKHHSHTSDGSIALHKKVFRSMGYDSNDLPKKIETCLLSRISISGPRKNQPGASLYQSSLTKSYQFQSNGKQHWYEPVLGRQDALMIEQANPLVRCSLPKFKNSLAAKEINSFDFLPFFTRRELTVSTRLNGNIPLFQKSSFDESECPNEFEFTFLAALSIVVNERATRLDLLARLIKSAELNIAPTQDSPHNLEQAIYFLGEFDTAFLCEGWGDIVLVFYEKNFSFDNQENNQKRLQNIFAIQNALYQDFMVERTELLFSPNMIPVAANVTTEAQSAYSISTQIRITEDRDLEKYNDKFTDILRMSPHKENFEAFHIPGRTDFQINFKNKYFKDKNARVSGLLEEAFQDGLIDIMMTTIGQRVS</sequence>
<evidence type="ECO:0000313" key="2">
    <source>
        <dbReference type="Proteomes" id="UP000632498"/>
    </source>
</evidence>
<comment type="caution">
    <text evidence="1">The sequence shown here is derived from an EMBL/GenBank/DDBJ whole genome shotgun (WGS) entry which is preliminary data.</text>
</comment>
<reference evidence="1" key="2">
    <citation type="submission" date="2020-09" db="EMBL/GenBank/DDBJ databases">
        <authorList>
            <person name="Sun Q."/>
            <person name="Zhou Y."/>
        </authorList>
    </citation>
    <scope>NUCLEOTIDE SEQUENCE</scope>
    <source>
        <strain evidence="1">CGMCC 1.15254</strain>
    </source>
</reference>
<dbReference type="RefSeq" id="WP_188667080.1">
    <property type="nucleotide sequence ID" value="NZ_BMHV01000040.1"/>
</dbReference>
<dbReference type="EMBL" id="BMHV01000040">
    <property type="protein sequence ID" value="GGF75618.1"/>
    <property type="molecule type" value="Genomic_DNA"/>
</dbReference>
<name>A0A917C909_9PROT</name>
<reference evidence="1" key="1">
    <citation type="journal article" date="2014" name="Int. J. Syst. Evol. Microbiol.">
        <title>Complete genome sequence of Corynebacterium casei LMG S-19264T (=DSM 44701T), isolated from a smear-ripened cheese.</title>
        <authorList>
            <consortium name="US DOE Joint Genome Institute (JGI-PGF)"/>
            <person name="Walter F."/>
            <person name="Albersmeier A."/>
            <person name="Kalinowski J."/>
            <person name="Ruckert C."/>
        </authorList>
    </citation>
    <scope>NUCLEOTIDE SEQUENCE</scope>
    <source>
        <strain evidence="1">CGMCC 1.15254</strain>
    </source>
</reference>
<accession>A0A917C909</accession>
<dbReference type="AlphaFoldDB" id="A0A917C909"/>
<organism evidence="1 2">
    <name type="scientific">Terasakiella brassicae</name>
    <dbReference type="NCBI Taxonomy" id="1634917"/>
    <lineage>
        <taxon>Bacteria</taxon>
        <taxon>Pseudomonadati</taxon>
        <taxon>Pseudomonadota</taxon>
        <taxon>Alphaproteobacteria</taxon>
        <taxon>Rhodospirillales</taxon>
        <taxon>Terasakiellaceae</taxon>
        <taxon>Terasakiella</taxon>
    </lineage>
</organism>
<dbReference type="Proteomes" id="UP000632498">
    <property type="component" value="Unassembled WGS sequence"/>
</dbReference>
<protein>
    <submittedName>
        <fullName evidence="1">Uncharacterized protein</fullName>
    </submittedName>
</protein>
<evidence type="ECO:0000313" key="1">
    <source>
        <dbReference type="EMBL" id="GGF75618.1"/>
    </source>
</evidence>
<proteinExistence type="predicted"/>
<keyword evidence="2" id="KW-1185">Reference proteome</keyword>
<gene>
    <name evidence="1" type="ORF">GCM10011332_32020</name>
</gene>